<dbReference type="CDD" id="cd15039">
    <property type="entry name" value="7tmB3_Methuselah-like"/>
    <property type="match status" value="1"/>
</dbReference>
<feature type="transmembrane region" description="Helical" evidence="5">
    <location>
        <begin position="168"/>
        <end position="193"/>
    </location>
</feature>
<dbReference type="SUPFAM" id="SSF81321">
    <property type="entry name" value="Family A G protein-coupled receptor-like"/>
    <property type="match status" value="1"/>
</dbReference>
<gene>
    <name evidence="7" type="ORF">RN001_014680</name>
</gene>
<dbReference type="PANTHER" id="PTHR47154:SF2">
    <property type="entry name" value="G-PROTEIN COUPLED RECEPTOR MTH-RELATED"/>
    <property type="match status" value="1"/>
</dbReference>
<dbReference type="InterPro" id="IPR017981">
    <property type="entry name" value="GPCR_2-like_7TM"/>
</dbReference>
<keyword evidence="2 5" id="KW-0812">Transmembrane</keyword>
<evidence type="ECO:0000313" key="7">
    <source>
        <dbReference type="EMBL" id="KAK4872651.1"/>
    </source>
</evidence>
<evidence type="ECO:0000256" key="4">
    <source>
        <dbReference type="ARBA" id="ARBA00023136"/>
    </source>
</evidence>
<comment type="subcellular location">
    <subcellularLocation>
        <location evidence="1">Membrane</location>
        <topology evidence="1">Multi-pass membrane protein</topology>
    </subcellularLocation>
</comment>
<dbReference type="AlphaFoldDB" id="A0AAN7NZX6"/>
<dbReference type="Proteomes" id="UP001353858">
    <property type="component" value="Unassembled WGS sequence"/>
</dbReference>
<evidence type="ECO:0000259" key="6">
    <source>
        <dbReference type="PROSITE" id="PS50261"/>
    </source>
</evidence>
<feature type="transmembrane region" description="Helical" evidence="5">
    <location>
        <begin position="248"/>
        <end position="269"/>
    </location>
</feature>
<feature type="domain" description="G-protein coupled receptors family 2 profile 2" evidence="6">
    <location>
        <begin position="10"/>
        <end position="271"/>
    </location>
</feature>
<keyword evidence="3 5" id="KW-1133">Transmembrane helix</keyword>
<dbReference type="GO" id="GO:0007166">
    <property type="term" value="P:cell surface receptor signaling pathway"/>
    <property type="evidence" value="ECO:0007669"/>
    <property type="project" value="InterPro"/>
</dbReference>
<evidence type="ECO:0000256" key="5">
    <source>
        <dbReference type="SAM" id="Phobius"/>
    </source>
</evidence>
<dbReference type="GO" id="GO:0005886">
    <property type="term" value="C:plasma membrane"/>
    <property type="evidence" value="ECO:0007669"/>
    <property type="project" value="TreeGrafter"/>
</dbReference>
<keyword evidence="8" id="KW-1185">Reference proteome</keyword>
<organism evidence="7 8">
    <name type="scientific">Aquatica leii</name>
    <dbReference type="NCBI Taxonomy" id="1421715"/>
    <lineage>
        <taxon>Eukaryota</taxon>
        <taxon>Metazoa</taxon>
        <taxon>Ecdysozoa</taxon>
        <taxon>Arthropoda</taxon>
        <taxon>Hexapoda</taxon>
        <taxon>Insecta</taxon>
        <taxon>Pterygota</taxon>
        <taxon>Neoptera</taxon>
        <taxon>Endopterygota</taxon>
        <taxon>Coleoptera</taxon>
        <taxon>Polyphaga</taxon>
        <taxon>Elateriformia</taxon>
        <taxon>Elateroidea</taxon>
        <taxon>Lampyridae</taxon>
        <taxon>Luciolinae</taxon>
        <taxon>Aquatica</taxon>
    </lineage>
</organism>
<dbReference type="GO" id="GO:0008528">
    <property type="term" value="F:G protein-coupled peptide receptor activity"/>
    <property type="evidence" value="ECO:0007669"/>
    <property type="project" value="TreeGrafter"/>
</dbReference>
<dbReference type="InterPro" id="IPR051384">
    <property type="entry name" value="Mth_GPCR"/>
</dbReference>
<evidence type="ECO:0000313" key="8">
    <source>
        <dbReference type="Proteomes" id="UP001353858"/>
    </source>
</evidence>
<keyword evidence="4 5" id="KW-0472">Membrane</keyword>
<dbReference type="Gene3D" id="1.20.1070.10">
    <property type="entry name" value="Rhodopsin 7-helix transmembrane proteins"/>
    <property type="match status" value="1"/>
</dbReference>
<dbReference type="PANTHER" id="PTHR47154">
    <property type="entry name" value="G-PROTEIN COUPLED RECEPTOR MTH-RELATED"/>
    <property type="match status" value="1"/>
</dbReference>
<evidence type="ECO:0000256" key="2">
    <source>
        <dbReference type="ARBA" id="ARBA00022692"/>
    </source>
</evidence>
<accession>A0AAN7NZX6</accession>
<name>A0AAN7NZX6_9COLE</name>
<sequence length="302" mass="35284">MSEEKSLEILNRFSYIGMIIALPFITMSFLAYALLSLRHGHAKSLLCYLASFFGVYLLYVVISYVPDRQHVPPSLCISLVLLLIYFIFAQFFWMNVLCFDGWKHMGDASGYWEPPTIEKQLRFWLYSAYAWGMPLFLALLIFAISKAAPPKVWYNPGLDDDNCWLNDGVPIFIFLYLPLTVTIIVDIILLVVIGRRLKENEEVRGNKKKKKYRFIAHIQIFTVLFFIWLMEIITGVIIWADGVAPDGYWYFMEVFNALTGIITFAICIFKKTLCMLLQRRFHEIRRGWRKKYSMSSPRRGNA</sequence>
<evidence type="ECO:0000256" key="1">
    <source>
        <dbReference type="ARBA" id="ARBA00004141"/>
    </source>
</evidence>
<feature type="transmembrane region" description="Helical" evidence="5">
    <location>
        <begin position="77"/>
        <end position="102"/>
    </location>
</feature>
<evidence type="ECO:0000256" key="3">
    <source>
        <dbReference type="ARBA" id="ARBA00022989"/>
    </source>
</evidence>
<dbReference type="EMBL" id="JARPUR010000007">
    <property type="protein sequence ID" value="KAK4872651.1"/>
    <property type="molecule type" value="Genomic_DNA"/>
</dbReference>
<feature type="transmembrane region" description="Helical" evidence="5">
    <location>
        <begin position="123"/>
        <end position="148"/>
    </location>
</feature>
<reference evidence="8" key="1">
    <citation type="submission" date="2023-01" db="EMBL/GenBank/DDBJ databases">
        <title>Key to firefly adult light organ development and bioluminescence: homeobox transcription factors regulate luciferase expression and transportation to peroxisome.</title>
        <authorList>
            <person name="Fu X."/>
        </authorList>
    </citation>
    <scope>NUCLEOTIDE SEQUENCE [LARGE SCALE GENOMIC DNA]</scope>
</reference>
<protein>
    <recommendedName>
        <fullName evidence="6">G-protein coupled receptors family 2 profile 2 domain-containing protein</fullName>
    </recommendedName>
</protein>
<feature type="transmembrane region" description="Helical" evidence="5">
    <location>
        <begin position="214"/>
        <end position="242"/>
    </location>
</feature>
<dbReference type="InterPro" id="IPR000832">
    <property type="entry name" value="GPCR_2_secretin-like"/>
</dbReference>
<comment type="caution">
    <text evidence="7">The sequence shown here is derived from an EMBL/GenBank/DDBJ whole genome shotgun (WGS) entry which is preliminary data.</text>
</comment>
<proteinExistence type="predicted"/>
<dbReference type="Pfam" id="PF00002">
    <property type="entry name" value="7tm_2"/>
    <property type="match status" value="1"/>
</dbReference>
<feature type="transmembrane region" description="Helical" evidence="5">
    <location>
        <begin position="45"/>
        <end position="65"/>
    </location>
</feature>
<dbReference type="PROSITE" id="PS50261">
    <property type="entry name" value="G_PROTEIN_RECEP_F2_4"/>
    <property type="match status" value="1"/>
</dbReference>
<feature type="transmembrane region" description="Helical" evidence="5">
    <location>
        <begin position="12"/>
        <end position="33"/>
    </location>
</feature>